<dbReference type="AlphaFoldDB" id="A0A7I8K421"/>
<name>A0A7I8K421_SPIIN</name>
<dbReference type="PANTHER" id="PTHR37244">
    <property type="entry name" value="NADP-SPECIFIC GLUTAMATE DEHYDROGENASE"/>
    <property type="match status" value="1"/>
</dbReference>
<reference evidence="1" key="1">
    <citation type="submission" date="2020-02" db="EMBL/GenBank/DDBJ databases">
        <authorList>
            <person name="Scholz U."/>
            <person name="Mascher M."/>
            <person name="Fiebig A."/>
        </authorList>
    </citation>
    <scope>NUCLEOTIDE SEQUENCE</scope>
</reference>
<sequence length="274" mass="29556">MCRCSSGGRGGGGGEALRCAGGKEALKIQAFYIRLAARSAGGEALKKAELLTLVYRPRTGGASLEVNDVQMLPGAAAFVGLHRVRAAESGGDLVFGSTDRVCAGEGILFEVYAGEEERAAVEGSFRRRDGGGWRMKCWVAADGEEAAGIEAADICVAGEDKVVMMESVDVAAPRWRNRRFCSRLEEIPEETGEEVEGHCGCCTEEEEQDDGWRLSENTEEDGEDDDWLEEDAWQGEEEGTTWAVDLGIWAACLGVGILVSRASCSKRRQSFLPF</sequence>
<evidence type="ECO:0000313" key="2">
    <source>
        <dbReference type="Proteomes" id="UP000663760"/>
    </source>
</evidence>
<evidence type="ECO:0000313" key="1">
    <source>
        <dbReference type="EMBL" id="CAA7391931.1"/>
    </source>
</evidence>
<dbReference type="EMBL" id="LR746265">
    <property type="protein sequence ID" value="CAA7391931.1"/>
    <property type="molecule type" value="Genomic_DNA"/>
</dbReference>
<proteinExistence type="predicted"/>
<protein>
    <submittedName>
        <fullName evidence="1">Uncharacterized protein</fullName>
    </submittedName>
</protein>
<dbReference type="Proteomes" id="UP000663760">
    <property type="component" value="Chromosome 2"/>
</dbReference>
<accession>A0A7I8K421</accession>
<organism evidence="1 2">
    <name type="scientific">Spirodela intermedia</name>
    <name type="common">Intermediate duckweed</name>
    <dbReference type="NCBI Taxonomy" id="51605"/>
    <lineage>
        <taxon>Eukaryota</taxon>
        <taxon>Viridiplantae</taxon>
        <taxon>Streptophyta</taxon>
        <taxon>Embryophyta</taxon>
        <taxon>Tracheophyta</taxon>
        <taxon>Spermatophyta</taxon>
        <taxon>Magnoliopsida</taxon>
        <taxon>Liliopsida</taxon>
        <taxon>Araceae</taxon>
        <taxon>Lemnoideae</taxon>
        <taxon>Spirodela</taxon>
    </lineage>
</organism>
<keyword evidence="2" id="KW-1185">Reference proteome</keyword>
<dbReference type="PANTHER" id="PTHR37244:SF1">
    <property type="entry name" value="NADP-SPECIFIC GLUTAMATE DEHYDROGENASE"/>
    <property type="match status" value="1"/>
</dbReference>
<gene>
    <name evidence="1" type="ORF">SI8410_02003130</name>
</gene>
<dbReference type="OrthoDB" id="1915921at2759"/>